<keyword evidence="1" id="KW-0472">Membrane</keyword>
<keyword evidence="1" id="KW-0812">Transmembrane</keyword>
<accession>A0A6J5RH53</accession>
<organism evidence="2">
    <name type="scientific">uncultured Caudovirales phage</name>
    <dbReference type="NCBI Taxonomy" id="2100421"/>
    <lineage>
        <taxon>Viruses</taxon>
        <taxon>Duplodnaviria</taxon>
        <taxon>Heunggongvirae</taxon>
        <taxon>Uroviricota</taxon>
        <taxon>Caudoviricetes</taxon>
        <taxon>Peduoviridae</taxon>
        <taxon>Maltschvirus</taxon>
        <taxon>Maltschvirus maltsch</taxon>
    </lineage>
</organism>
<evidence type="ECO:0000313" key="2">
    <source>
        <dbReference type="EMBL" id="CAB4192911.1"/>
    </source>
</evidence>
<gene>
    <name evidence="2" type="ORF">UFOVP1244_125</name>
</gene>
<reference evidence="2" key="1">
    <citation type="submission" date="2020-05" db="EMBL/GenBank/DDBJ databases">
        <authorList>
            <person name="Chiriac C."/>
            <person name="Salcher M."/>
            <person name="Ghai R."/>
            <person name="Kavagutti S V."/>
        </authorList>
    </citation>
    <scope>NUCLEOTIDE SEQUENCE</scope>
</reference>
<name>A0A6J5RH53_9CAUD</name>
<proteinExistence type="predicted"/>
<dbReference type="EMBL" id="LR797181">
    <property type="protein sequence ID" value="CAB4192911.1"/>
    <property type="molecule type" value="Genomic_DNA"/>
</dbReference>
<evidence type="ECO:0000256" key="1">
    <source>
        <dbReference type="SAM" id="Phobius"/>
    </source>
</evidence>
<keyword evidence="1" id="KW-1133">Transmembrane helix</keyword>
<sequence>MVSKFTTQERVTLNKKINEMEYFNEAKKWADRAIMWSAVSIILAVVSLVAAIVGFIR</sequence>
<protein>
    <submittedName>
        <fullName evidence="2">Uncharacterized protein</fullName>
    </submittedName>
</protein>
<feature type="transmembrane region" description="Helical" evidence="1">
    <location>
        <begin position="33"/>
        <end position="56"/>
    </location>
</feature>